<dbReference type="InterPro" id="IPR005804">
    <property type="entry name" value="FA_desaturase_dom"/>
</dbReference>
<evidence type="ECO:0000259" key="2">
    <source>
        <dbReference type="Pfam" id="PF00487"/>
    </source>
</evidence>
<keyword evidence="1" id="KW-1133">Transmembrane helix</keyword>
<name>A0A841K0R5_9BACT</name>
<dbReference type="RefSeq" id="WP_197081837.1">
    <property type="nucleotide sequence ID" value="NZ_JACHEK010000003.1"/>
</dbReference>
<keyword evidence="4" id="KW-1185">Reference proteome</keyword>
<evidence type="ECO:0000313" key="3">
    <source>
        <dbReference type="EMBL" id="MBB6143834.1"/>
    </source>
</evidence>
<feature type="domain" description="Fatty acid desaturase" evidence="2">
    <location>
        <begin position="31"/>
        <end position="239"/>
    </location>
</feature>
<feature type="transmembrane region" description="Helical" evidence="1">
    <location>
        <begin position="138"/>
        <end position="157"/>
    </location>
</feature>
<sequence length="246" mass="28142">MSVRRFEVFTEPLLPAAWLAASLVLAGFGHFVLALGFSFFFFLTGLRVVHNAFHCSLGLSRRSTDIVLWIMSLVMLGSMHAVQFNHLRHHKLNLGQGDVEGRSAEMPAWRALLFGPLFPILLHVTAFRHGNKRLRKIVAAELLLSAVWVFVVFGALHSGVLRYHVGAMLVGQCMTAFFAVWTVHHHCDRTHHLARTLHNRLKNWITFNMFLHIEHHLFPRVPTCHLPELSRRIDRVAPDLRSKIVF</sequence>
<protein>
    <submittedName>
        <fullName evidence="3">Fatty acid desaturase</fullName>
    </submittedName>
</protein>
<dbReference type="GO" id="GO:0006629">
    <property type="term" value="P:lipid metabolic process"/>
    <property type="evidence" value="ECO:0007669"/>
    <property type="project" value="InterPro"/>
</dbReference>
<feature type="transmembrane region" description="Helical" evidence="1">
    <location>
        <begin position="163"/>
        <end position="183"/>
    </location>
</feature>
<feature type="transmembrane region" description="Helical" evidence="1">
    <location>
        <begin position="66"/>
        <end position="87"/>
    </location>
</feature>
<dbReference type="AlphaFoldDB" id="A0A841K0R5"/>
<evidence type="ECO:0000313" key="4">
    <source>
        <dbReference type="Proteomes" id="UP000538666"/>
    </source>
</evidence>
<organism evidence="3 4">
    <name type="scientific">Silvibacterium bohemicum</name>
    <dbReference type="NCBI Taxonomy" id="1577686"/>
    <lineage>
        <taxon>Bacteria</taxon>
        <taxon>Pseudomonadati</taxon>
        <taxon>Acidobacteriota</taxon>
        <taxon>Terriglobia</taxon>
        <taxon>Terriglobales</taxon>
        <taxon>Acidobacteriaceae</taxon>
        <taxon>Silvibacterium</taxon>
    </lineage>
</organism>
<proteinExistence type="predicted"/>
<feature type="transmembrane region" description="Helical" evidence="1">
    <location>
        <begin position="20"/>
        <end position="46"/>
    </location>
</feature>
<accession>A0A841K0R5</accession>
<evidence type="ECO:0000256" key="1">
    <source>
        <dbReference type="SAM" id="Phobius"/>
    </source>
</evidence>
<dbReference type="Pfam" id="PF00487">
    <property type="entry name" value="FA_desaturase"/>
    <property type="match status" value="1"/>
</dbReference>
<feature type="transmembrane region" description="Helical" evidence="1">
    <location>
        <begin position="107"/>
        <end position="126"/>
    </location>
</feature>
<gene>
    <name evidence="3" type="ORF">HNQ77_001783</name>
</gene>
<reference evidence="3 4" key="1">
    <citation type="submission" date="2020-08" db="EMBL/GenBank/DDBJ databases">
        <title>Genomic Encyclopedia of Type Strains, Phase IV (KMG-IV): sequencing the most valuable type-strain genomes for metagenomic binning, comparative biology and taxonomic classification.</title>
        <authorList>
            <person name="Goeker M."/>
        </authorList>
    </citation>
    <scope>NUCLEOTIDE SEQUENCE [LARGE SCALE GENOMIC DNA]</scope>
    <source>
        <strain evidence="3 4">DSM 103733</strain>
    </source>
</reference>
<comment type="caution">
    <text evidence="3">The sequence shown here is derived from an EMBL/GenBank/DDBJ whole genome shotgun (WGS) entry which is preliminary data.</text>
</comment>
<keyword evidence="1" id="KW-0812">Transmembrane</keyword>
<dbReference type="Proteomes" id="UP000538666">
    <property type="component" value="Unassembled WGS sequence"/>
</dbReference>
<dbReference type="EMBL" id="JACHEK010000003">
    <property type="protein sequence ID" value="MBB6143834.1"/>
    <property type="molecule type" value="Genomic_DNA"/>
</dbReference>
<keyword evidence="1" id="KW-0472">Membrane</keyword>